<dbReference type="eggNOG" id="COG2866">
    <property type="taxonomic scope" value="Bacteria"/>
</dbReference>
<dbReference type="PANTHER" id="PTHR11705:SF143">
    <property type="entry name" value="SLL0236 PROTEIN"/>
    <property type="match status" value="1"/>
</dbReference>
<dbReference type="GO" id="GO:0006508">
    <property type="term" value="P:proteolysis"/>
    <property type="evidence" value="ECO:0007669"/>
    <property type="project" value="UniProtKB-KW"/>
</dbReference>
<keyword evidence="3" id="KW-0645">Protease</keyword>
<organism evidence="10 11">
    <name type="scientific">Knoellia subterranea KCTC 19937</name>
    <dbReference type="NCBI Taxonomy" id="1385521"/>
    <lineage>
        <taxon>Bacteria</taxon>
        <taxon>Bacillati</taxon>
        <taxon>Actinomycetota</taxon>
        <taxon>Actinomycetes</taxon>
        <taxon>Micrococcales</taxon>
        <taxon>Intrasporangiaceae</taxon>
        <taxon>Knoellia</taxon>
    </lineage>
</organism>
<proteinExistence type="inferred from homology"/>
<protein>
    <submittedName>
        <fullName evidence="10">Peptidase M14</fullName>
    </submittedName>
</protein>
<evidence type="ECO:0000256" key="7">
    <source>
        <dbReference type="PROSITE-ProRule" id="PRU01379"/>
    </source>
</evidence>
<dbReference type="PROSITE" id="PS52035">
    <property type="entry name" value="PEPTIDASE_M14"/>
    <property type="match status" value="1"/>
</dbReference>
<dbReference type="SUPFAM" id="SSF53187">
    <property type="entry name" value="Zn-dependent exopeptidases"/>
    <property type="match status" value="1"/>
</dbReference>
<accession>A0A0A0JQY8</accession>
<dbReference type="Pfam" id="PF00246">
    <property type="entry name" value="Peptidase_M14"/>
    <property type="match status" value="1"/>
</dbReference>
<dbReference type="Gene3D" id="3.40.630.10">
    <property type="entry name" value="Zn peptidases"/>
    <property type="match status" value="1"/>
</dbReference>
<evidence type="ECO:0000256" key="2">
    <source>
        <dbReference type="ARBA" id="ARBA00005988"/>
    </source>
</evidence>
<evidence type="ECO:0000256" key="4">
    <source>
        <dbReference type="ARBA" id="ARBA00022801"/>
    </source>
</evidence>
<dbReference type="SMART" id="SM00631">
    <property type="entry name" value="Zn_pept"/>
    <property type="match status" value="1"/>
</dbReference>
<keyword evidence="4" id="KW-0378">Hydrolase</keyword>
<evidence type="ECO:0000256" key="1">
    <source>
        <dbReference type="ARBA" id="ARBA00001947"/>
    </source>
</evidence>
<keyword evidence="5" id="KW-0862">Zinc</keyword>
<evidence type="ECO:0000313" key="10">
    <source>
        <dbReference type="EMBL" id="KGN39144.1"/>
    </source>
</evidence>
<keyword evidence="6" id="KW-0482">Metalloprotease</keyword>
<dbReference type="AlphaFoldDB" id="A0A0A0JQY8"/>
<gene>
    <name evidence="10" type="ORF">N803_01140</name>
</gene>
<evidence type="ECO:0000256" key="3">
    <source>
        <dbReference type="ARBA" id="ARBA00022670"/>
    </source>
</evidence>
<evidence type="ECO:0000313" key="11">
    <source>
        <dbReference type="Proteomes" id="UP000030011"/>
    </source>
</evidence>
<name>A0A0A0JQY8_9MICO</name>
<dbReference type="GO" id="GO:0004181">
    <property type="term" value="F:metallocarboxypeptidase activity"/>
    <property type="evidence" value="ECO:0007669"/>
    <property type="project" value="InterPro"/>
</dbReference>
<evidence type="ECO:0000256" key="8">
    <source>
        <dbReference type="SAM" id="SignalP"/>
    </source>
</evidence>
<dbReference type="OrthoDB" id="5240362at2"/>
<dbReference type="InterPro" id="IPR000834">
    <property type="entry name" value="Peptidase_M14"/>
</dbReference>
<dbReference type="Gene3D" id="2.60.120.380">
    <property type="match status" value="1"/>
</dbReference>
<keyword evidence="8" id="KW-0732">Signal</keyword>
<dbReference type="GO" id="GO:0008270">
    <property type="term" value="F:zinc ion binding"/>
    <property type="evidence" value="ECO:0007669"/>
    <property type="project" value="InterPro"/>
</dbReference>
<dbReference type="GO" id="GO:0005615">
    <property type="term" value="C:extracellular space"/>
    <property type="evidence" value="ECO:0007669"/>
    <property type="project" value="TreeGrafter"/>
</dbReference>
<keyword evidence="11" id="KW-1185">Reference proteome</keyword>
<evidence type="ECO:0000256" key="6">
    <source>
        <dbReference type="ARBA" id="ARBA00023049"/>
    </source>
</evidence>
<feature type="active site" description="Proton donor/acceptor" evidence="7">
    <location>
        <position position="399"/>
    </location>
</feature>
<dbReference type="PANTHER" id="PTHR11705">
    <property type="entry name" value="PROTEASE FAMILY M14 CARBOXYPEPTIDASE A,B"/>
    <property type="match status" value="1"/>
</dbReference>
<reference evidence="10 11" key="1">
    <citation type="submission" date="2013-08" db="EMBL/GenBank/DDBJ databases">
        <title>The genome sequence of Knoellia subterranea.</title>
        <authorList>
            <person name="Zhu W."/>
            <person name="Wang G."/>
        </authorList>
    </citation>
    <scope>NUCLEOTIDE SEQUENCE [LARGE SCALE GENOMIC DNA]</scope>
    <source>
        <strain evidence="10 11">KCTC 19937</strain>
    </source>
</reference>
<comment type="caution">
    <text evidence="10">The sequence shown here is derived from an EMBL/GenBank/DDBJ whole genome shotgun (WGS) entry which is preliminary data.</text>
</comment>
<comment type="cofactor">
    <cofactor evidence="1">
        <name>Zn(2+)</name>
        <dbReference type="ChEBI" id="CHEBI:29105"/>
    </cofactor>
</comment>
<comment type="similarity">
    <text evidence="2 7">Belongs to the peptidase M14 family.</text>
</comment>
<evidence type="ECO:0000256" key="5">
    <source>
        <dbReference type="ARBA" id="ARBA00022833"/>
    </source>
</evidence>
<dbReference type="Proteomes" id="UP000030011">
    <property type="component" value="Unassembled WGS sequence"/>
</dbReference>
<feature type="signal peptide" evidence="8">
    <location>
        <begin position="1"/>
        <end position="20"/>
    </location>
</feature>
<feature type="chain" id="PRO_5001971529" evidence="8">
    <location>
        <begin position="21"/>
        <end position="684"/>
    </location>
</feature>
<dbReference type="STRING" id="1385521.N803_01140"/>
<feature type="domain" description="Peptidase M14" evidence="9">
    <location>
        <begin position="119"/>
        <end position="430"/>
    </location>
</feature>
<dbReference type="EMBL" id="AVPK01000001">
    <property type="protein sequence ID" value="KGN39144.1"/>
    <property type="molecule type" value="Genomic_DNA"/>
</dbReference>
<sequence>MVAASALALAGLAGSGVATAAPQPDSTDDRTQVVHVHAKTQAERSAVDALGLDTTEHADATGVDVVLHGRADVQKLRAAGHTWTVKIADLAAEERANAAKDKAYAASTAESALPSGRTSYRHLADYTSEMADLAAKYPTKVKPLTLENTTVLGKPVNGIEITDGAANINDGKPVFLIMGAHHAREWPSAEHAMEFAYDLLESGDARNAGLLKGMRTIVVPVVNVDGFDISREAAPNGDFSTFDYEMKRKNCSISTKAPAQYTTGPCDDNLAGRLRGTDPNRNYPGFWGGPGASFTWSSDTYRGDEPGGEPEVDNIRKLVSSRQVTALISNHTYSNLVLRPPSLASTGFSPDEVQYRALGADFAAHNDYANIPSFGLYDTSGSTEDWSYWNTGGYGFTFEIGTEGFHPPFETGVVAEYAGLAPAAGAGKGGNREAYYRAAAATMDPTMHSTITGKAPANTTLTVSKSFTAATSEVLQPGGTTSPAITYIDNLASSLAGNGGAFSWAVNPSTRPFVVGRYGRDPQGPTQPSSSIANPAGVPAVGTSEFSEVTIEGMPTYDNGKVIFTFGWDGPNPDPNTDWDFYVYDADGNQVASAATLANPEIAAALDPVPGTYTVEAINYDNGTSADWTGTMSFEAPVPAYESGIKESWNLTCTNKQGKVIGSRSIVVDRGQSIDVGNPCNRKK</sequence>
<evidence type="ECO:0000259" key="9">
    <source>
        <dbReference type="PROSITE" id="PS52035"/>
    </source>
</evidence>